<reference evidence="1 2" key="1">
    <citation type="journal article" date="2017" name="Antonie Van Leeuwenhoek">
        <title>Rhizobium rhizosphaerae sp. nov., a novel species isolated from rice rhizosphere.</title>
        <authorList>
            <person name="Zhao J.J."/>
            <person name="Zhang J."/>
            <person name="Zhang R.J."/>
            <person name="Zhang C.W."/>
            <person name="Yin H.Q."/>
            <person name="Zhang X.X."/>
        </authorList>
    </citation>
    <scope>NUCLEOTIDE SEQUENCE [LARGE SCALE GENOMIC DNA]</scope>
    <source>
        <strain evidence="1 2">S18K6</strain>
    </source>
</reference>
<dbReference type="AlphaFoldDB" id="A0AAV3UWC6"/>
<comment type="caution">
    <text evidence="1">The sequence shown here is derived from an EMBL/GenBank/DDBJ whole genome shotgun (WGS) entry which is preliminary data.</text>
</comment>
<name>A0AAV3UWC6_9ALTE</name>
<sequence>MGFELSSWYVKRIKQLNKYALAHSGALYLIRWLSFKRQ</sequence>
<dbReference type="Proteomes" id="UP000006320">
    <property type="component" value="Unassembled WGS sequence"/>
</dbReference>
<protein>
    <submittedName>
        <fullName evidence="1">Uncharacterized protein</fullName>
    </submittedName>
</protein>
<gene>
    <name evidence="1" type="ORF">GCHA_1222</name>
</gene>
<evidence type="ECO:0000313" key="1">
    <source>
        <dbReference type="EMBL" id="GAC09183.1"/>
    </source>
</evidence>
<dbReference type="EMBL" id="BAEM01000020">
    <property type="protein sequence ID" value="GAC09183.1"/>
    <property type="molecule type" value="Genomic_DNA"/>
</dbReference>
<proteinExistence type="predicted"/>
<organism evidence="1 2">
    <name type="scientific">Paraglaciecola chathamensis S18K6</name>
    <dbReference type="NCBI Taxonomy" id="1127672"/>
    <lineage>
        <taxon>Bacteria</taxon>
        <taxon>Pseudomonadati</taxon>
        <taxon>Pseudomonadota</taxon>
        <taxon>Gammaproteobacteria</taxon>
        <taxon>Alteromonadales</taxon>
        <taxon>Alteromonadaceae</taxon>
        <taxon>Paraglaciecola</taxon>
    </lineage>
</organism>
<evidence type="ECO:0000313" key="2">
    <source>
        <dbReference type="Proteomes" id="UP000006320"/>
    </source>
</evidence>
<accession>A0AAV3UWC6</accession>